<proteinExistence type="inferred from homology"/>
<reference evidence="5" key="1">
    <citation type="submission" date="2017-04" db="EMBL/GenBank/DDBJ databases">
        <title>Function of individual gut microbiota members based on whole genome sequencing of pure cultures obtained from chicken caecum.</title>
        <authorList>
            <person name="Medvecky M."/>
            <person name="Cejkova D."/>
            <person name="Polansky O."/>
            <person name="Karasova D."/>
            <person name="Kubasova T."/>
            <person name="Cizek A."/>
            <person name="Rychlik I."/>
        </authorList>
    </citation>
    <scope>NUCLEOTIDE SEQUENCE [LARGE SCALE GENOMIC DNA]</scope>
    <source>
        <strain evidence="5">An70</strain>
    </source>
</reference>
<dbReference type="GO" id="GO:0019305">
    <property type="term" value="P:dTDP-rhamnose biosynthetic process"/>
    <property type="evidence" value="ECO:0007669"/>
    <property type="project" value="UniProtKB-UniPathway"/>
</dbReference>
<comment type="similarity">
    <text evidence="1 2">Belongs to the dTDP-4-dehydrorhamnose reductase family.</text>
</comment>
<dbReference type="eggNOG" id="COG1091">
    <property type="taxonomic scope" value="Bacteria"/>
</dbReference>
<dbReference type="Pfam" id="PF04321">
    <property type="entry name" value="RmlD_sub_bind"/>
    <property type="match status" value="1"/>
</dbReference>
<keyword evidence="5" id="KW-1185">Reference proteome</keyword>
<dbReference type="InterPro" id="IPR005913">
    <property type="entry name" value="dTDP_dehydrorham_reduct"/>
</dbReference>
<dbReference type="GO" id="GO:0008831">
    <property type="term" value="F:dTDP-4-dehydrorhamnose reductase activity"/>
    <property type="evidence" value="ECO:0007669"/>
    <property type="project" value="UniProtKB-EC"/>
</dbReference>
<comment type="pathway">
    <text evidence="2">Carbohydrate biosynthesis; dTDP-L-rhamnose biosynthesis.</text>
</comment>
<evidence type="ECO:0000259" key="3">
    <source>
        <dbReference type="Pfam" id="PF04321"/>
    </source>
</evidence>
<dbReference type="Proteomes" id="UP000196560">
    <property type="component" value="Unassembled WGS sequence"/>
</dbReference>
<dbReference type="Gene3D" id="3.40.50.720">
    <property type="entry name" value="NAD(P)-binding Rossmann-like Domain"/>
    <property type="match status" value="1"/>
</dbReference>
<keyword evidence="2" id="KW-0560">Oxidoreductase</keyword>
<dbReference type="GO" id="GO:0048270">
    <property type="term" value="F:methionine adenosyltransferase regulator activity"/>
    <property type="evidence" value="ECO:0007669"/>
    <property type="project" value="TreeGrafter"/>
</dbReference>
<evidence type="ECO:0000313" key="4">
    <source>
        <dbReference type="EMBL" id="OUN41525.1"/>
    </source>
</evidence>
<dbReference type="RefSeq" id="WP_019127384.1">
    <property type="nucleotide sequence ID" value="NZ_DBFOLJ010000040.1"/>
</dbReference>
<name>A0A1Y3TZZ8_9ACTN</name>
<comment type="caution">
    <text evidence="4">The sequence shown here is derived from an EMBL/GenBank/DDBJ whole genome shotgun (WGS) entry which is preliminary data.</text>
</comment>
<dbReference type="SUPFAM" id="SSF51735">
    <property type="entry name" value="NAD(P)-binding Rossmann-fold domains"/>
    <property type="match status" value="1"/>
</dbReference>
<gene>
    <name evidence="4" type="ORF">B5G21_09620</name>
</gene>
<protein>
    <recommendedName>
        <fullName evidence="2">dTDP-4-dehydrorhamnose reductase</fullName>
        <ecNumber evidence="2">1.1.1.133</ecNumber>
    </recommendedName>
</protein>
<evidence type="ECO:0000256" key="1">
    <source>
        <dbReference type="ARBA" id="ARBA00010944"/>
    </source>
</evidence>
<feature type="domain" description="RmlD-like substrate binding" evidence="3">
    <location>
        <begin position="3"/>
        <end position="289"/>
    </location>
</feature>
<dbReference type="EMBL" id="NFHO01000013">
    <property type="protein sequence ID" value="OUN41525.1"/>
    <property type="molecule type" value="Genomic_DNA"/>
</dbReference>
<dbReference type="GeneID" id="98652381"/>
<dbReference type="EC" id="1.1.1.133" evidence="2"/>
<dbReference type="GO" id="GO:0048269">
    <property type="term" value="C:methionine adenosyltransferase complex"/>
    <property type="evidence" value="ECO:0007669"/>
    <property type="project" value="TreeGrafter"/>
</dbReference>
<sequence>MTRIAITGANGYLASLVQTYNAGTFDFIRVSRSDVDYADLNGLRSYFEALDFDILFHTAANATTADCENDPAGTHRVNCEAAIELGRICHERGKRMIFISTEQIYNGKHEPGPFSESVEAESVTNYGKQKAEVDAWMRATMSDYVILRLSWMFGMALPHVKPSPGIVGNVVRALRTNTPTLFTVNEKRCMTYAQHLADQFAAICELPSGAYNFASSNDLCTYDAARVVAGKLVSAGIATPDAVERCILPNTERYADRFRDFRLDNRKAVAAGIQLGTFEEDVDRCLADFGWM</sequence>
<dbReference type="STRING" id="1118060.GCA_000311845_00048"/>
<organism evidence="4 5">
    <name type="scientific">Enorma massiliensis</name>
    <dbReference type="NCBI Taxonomy" id="1472761"/>
    <lineage>
        <taxon>Bacteria</taxon>
        <taxon>Bacillati</taxon>
        <taxon>Actinomycetota</taxon>
        <taxon>Coriobacteriia</taxon>
        <taxon>Coriobacteriales</taxon>
        <taxon>Coriobacteriaceae</taxon>
        <taxon>Enorma</taxon>
    </lineage>
</organism>
<dbReference type="UniPathway" id="UPA00124"/>
<dbReference type="InterPro" id="IPR036291">
    <property type="entry name" value="NAD(P)-bd_dom_sf"/>
</dbReference>
<comment type="function">
    <text evidence="2">Catalyzes the reduction of dTDP-6-deoxy-L-lyxo-4-hexulose to yield dTDP-L-rhamnose.</text>
</comment>
<dbReference type="AlphaFoldDB" id="A0A1Y3TZZ8"/>
<keyword evidence="2" id="KW-0521">NADP</keyword>
<dbReference type="InterPro" id="IPR029903">
    <property type="entry name" value="RmlD-like-bd"/>
</dbReference>
<accession>A0A1Y3TZZ8</accession>
<dbReference type="GO" id="GO:0006556">
    <property type="term" value="P:S-adenosylmethionine biosynthetic process"/>
    <property type="evidence" value="ECO:0007669"/>
    <property type="project" value="TreeGrafter"/>
</dbReference>
<evidence type="ECO:0000313" key="5">
    <source>
        <dbReference type="Proteomes" id="UP000196560"/>
    </source>
</evidence>
<dbReference type="PANTHER" id="PTHR10491">
    <property type="entry name" value="DTDP-4-DEHYDRORHAMNOSE REDUCTASE"/>
    <property type="match status" value="1"/>
</dbReference>
<dbReference type="PANTHER" id="PTHR10491:SF4">
    <property type="entry name" value="METHIONINE ADENOSYLTRANSFERASE 2 SUBUNIT BETA"/>
    <property type="match status" value="1"/>
</dbReference>
<evidence type="ECO:0000256" key="2">
    <source>
        <dbReference type="RuleBase" id="RU364082"/>
    </source>
</evidence>